<comment type="caution">
    <text evidence="1">The sequence shown here is derived from an EMBL/GenBank/DDBJ whole genome shotgun (WGS) entry which is preliminary data.</text>
</comment>
<dbReference type="Proteomes" id="UP000315252">
    <property type="component" value="Unassembled WGS sequence"/>
</dbReference>
<sequence>MDTSSWNGIGRRVALHNLAELKAVHEDAKPAPSFMEDTRSPELAETVLQKVVSLNAEGRSGEVRRQYDPAHAPFIPELEMGGRGLSQCAILGPDEFLVCQGTPFSEMTTWHIKDGSIEVCDPLQGFTWSRNRKFFLSIQHDGRLIVSRGFGETPLVSIPSVPGSAFIPEGLTEELRLRLEFPHDSATYTHISISDDGEKILLADFYRGVILLSKRQSDWTHQLLFPSLTFGLEEQMREDLLADEKFRPFLDMLHAALSPDGRFAAFGTQTSGHHVVCLDDLETPTFLAELGTYSDYPHDVCFSDDSLFLATNSCSFYNGVTYVTKLTDIEDRSDKKERASGEDVILNDYLRVYASGYLPLSMTAEETGAFLLAGAGFAACVTPDRKLLWEVEFGSSAGDVDVCPSTGRVLIASYSGMLHLFDPSKRQEVPIFAGYQAPLEERRWLFWDRLERPIVW</sequence>
<dbReference type="AlphaFoldDB" id="A0A545U143"/>
<organism evidence="1 2">
    <name type="scientific">Denitrobaculum tricleocarpae</name>
    <dbReference type="NCBI Taxonomy" id="2591009"/>
    <lineage>
        <taxon>Bacteria</taxon>
        <taxon>Pseudomonadati</taxon>
        <taxon>Pseudomonadota</taxon>
        <taxon>Alphaproteobacteria</taxon>
        <taxon>Rhodospirillales</taxon>
        <taxon>Rhodospirillaceae</taxon>
        <taxon>Denitrobaculum</taxon>
    </lineage>
</organism>
<reference evidence="1 2" key="1">
    <citation type="submission" date="2019-06" db="EMBL/GenBank/DDBJ databases">
        <title>Whole genome sequence for Rhodospirillaceae sp. R148.</title>
        <authorList>
            <person name="Wang G."/>
        </authorList>
    </citation>
    <scope>NUCLEOTIDE SEQUENCE [LARGE SCALE GENOMIC DNA]</scope>
    <source>
        <strain evidence="1 2">R148</strain>
    </source>
</reference>
<accession>A0A545U143</accession>
<proteinExistence type="predicted"/>
<dbReference type="InterPro" id="IPR015943">
    <property type="entry name" value="WD40/YVTN_repeat-like_dom_sf"/>
</dbReference>
<keyword evidence="2" id="KW-1185">Reference proteome</keyword>
<dbReference type="SUPFAM" id="SSF50969">
    <property type="entry name" value="YVTN repeat-like/Quinoprotein amine dehydrogenase"/>
    <property type="match status" value="1"/>
</dbReference>
<name>A0A545U143_9PROT</name>
<evidence type="ECO:0000313" key="1">
    <source>
        <dbReference type="EMBL" id="TQV83199.1"/>
    </source>
</evidence>
<dbReference type="Gene3D" id="2.130.10.10">
    <property type="entry name" value="YVTN repeat-like/Quinoprotein amine dehydrogenase"/>
    <property type="match status" value="1"/>
</dbReference>
<dbReference type="RefSeq" id="WP_142894248.1">
    <property type="nucleotide sequence ID" value="NZ_ML660052.1"/>
</dbReference>
<dbReference type="EMBL" id="VHSH01000001">
    <property type="protein sequence ID" value="TQV83199.1"/>
    <property type="molecule type" value="Genomic_DNA"/>
</dbReference>
<protein>
    <submittedName>
        <fullName evidence="1">WD40 repeat domain-containing protein</fullName>
    </submittedName>
</protein>
<evidence type="ECO:0000313" key="2">
    <source>
        <dbReference type="Proteomes" id="UP000315252"/>
    </source>
</evidence>
<dbReference type="OrthoDB" id="5351919at2"/>
<dbReference type="InterPro" id="IPR011044">
    <property type="entry name" value="Quino_amine_DH_bsu"/>
</dbReference>
<gene>
    <name evidence="1" type="ORF">FKG95_00950</name>
</gene>